<feature type="signal peptide" evidence="1">
    <location>
        <begin position="1"/>
        <end position="31"/>
    </location>
</feature>
<sequence>MKWTKGLKAVTAAALLTTVLSSVTAVSPASAAAKPTASINNVTASGEVLIKQGSTFVTLTDLKPLGNYVMKYDNSKKQVTIQGDHRTVILTAGSTRMEVNGVQKTLPAAPLLHKGKTMIPLRAVAQAFDADIDWNGSLKTAYINKADAVMLADLKSSDLATARNAAAKLPYSSQLQKPELEMLPVEMQGVNYYFPKGNSNRFFLVDNDIAEYYEIQGGVKYLKWQGKLDYSAKAAANQNLFFLPPIQAEIGKQPDARNWTVAEFAFRYPSGVTSYKLLDRGKEWGEGYVELDNHSPGYKGEIVPIPEE</sequence>
<dbReference type="Pfam" id="PF07833">
    <property type="entry name" value="Cu_amine_oxidN1"/>
    <property type="match status" value="1"/>
</dbReference>
<dbReference type="RefSeq" id="WP_076324631.1">
    <property type="nucleotide sequence ID" value="NZ_JBCNGN010000018.1"/>
</dbReference>
<feature type="chain" id="PRO_5012051185" evidence="1">
    <location>
        <begin position="32"/>
        <end position="308"/>
    </location>
</feature>
<feature type="domain" description="Copper amine oxidase-like N-terminal" evidence="2">
    <location>
        <begin position="42"/>
        <end position="143"/>
    </location>
</feature>
<dbReference type="AlphaFoldDB" id="A0A1R1AWN1"/>
<dbReference type="STRING" id="1401.BK123_22600"/>
<evidence type="ECO:0000256" key="1">
    <source>
        <dbReference type="SAM" id="SignalP"/>
    </source>
</evidence>
<evidence type="ECO:0000259" key="2">
    <source>
        <dbReference type="Pfam" id="PF07833"/>
    </source>
</evidence>
<evidence type="ECO:0000313" key="3">
    <source>
        <dbReference type="EMBL" id="OME90096.1"/>
    </source>
</evidence>
<dbReference type="EMBL" id="MRTF01000008">
    <property type="protein sequence ID" value="OME90096.1"/>
    <property type="molecule type" value="Genomic_DNA"/>
</dbReference>
<evidence type="ECO:0000313" key="4">
    <source>
        <dbReference type="Proteomes" id="UP000187074"/>
    </source>
</evidence>
<dbReference type="OrthoDB" id="2005648at2"/>
<reference evidence="3 4" key="1">
    <citation type="submission" date="2016-11" db="EMBL/GenBank/DDBJ databases">
        <title>Paenibacillus species isolates.</title>
        <authorList>
            <person name="Beno S.M."/>
        </authorList>
    </citation>
    <scope>NUCLEOTIDE SEQUENCE [LARGE SCALE GENOMIC DNA]</scope>
    <source>
        <strain evidence="3 4">FSL F4-0100</strain>
    </source>
</reference>
<protein>
    <submittedName>
        <fullName evidence="3">Copper amine oxidase</fullName>
    </submittedName>
</protein>
<dbReference type="Gene3D" id="3.30.457.10">
    <property type="entry name" value="Copper amine oxidase-like, N-terminal domain"/>
    <property type="match status" value="1"/>
</dbReference>
<accession>A0A1R1AWN1</accession>
<dbReference type="Proteomes" id="UP000187074">
    <property type="component" value="Unassembled WGS sequence"/>
</dbReference>
<keyword evidence="1" id="KW-0732">Signal</keyword>
<gene>
    <name evidence="3" type="ORF">BK123_22600</name>
</gene>
<dbReference type="SUPFAM" id="SSF55383">
    <property type="entry name" value="Copper amine oxidase, domain N"/>
    <property type="match status" value="1"/>
</dbReference>
<comment type="caution">
    <text evidence="3">The sequence shown here is derived from an EMBL/GenBank/DDBJ whole genome shotgun (WGS) entry which is preliminary data.</text>
</comment>
<organism evidence="3 4">
    <name type="scientific">Paenibacillus lautus</name>
    <name type="common">Bacillus lautus</name>
    <dbReference type="NCBI Taxonomy" id="1401"/>
    <lineage>
        <taxon>Bacteria</taxon>
        <taxon>Bacillati</taxon>
        <taxon>Bacillota</taxon>
        <taxon>Bacilli</taxon>
        <taxon>Bacillales</taxon>
        <taxon>Paenibacillaceae</taxon>
        <taxon>Paenibacillus</taxon>
    </lineage>
</organism>
<name>A0A1R1AWN1_PAELA</name>
<dbReference type="InterPro" id="IPR036582">
    <property type="entry name" value="Mao_N_sf"/>
</dbReference>
<dbReference type="InterPro" id="IPR012854">
    <property type="entry name" value="Cu_amine_oxidase-like_N"/>
</dbReference>
<proteinExistence type="predicted"/>